<evidence type="ECO:0000256" key="9">
    <source>
        <dbReference type="ARBA" id="ARBA00023136"/>
    </source>
</evidence>
<evidence type="ECO:0000256" key="11">
    <source>
        <dbReference type="SAM" id="MobiDB-lite"/>
    </source>
</evidence>
<name>A0A9W8TEK6_9AGAR</name>
<evidence type="ECO:0000256" key="7">
    <source>
        <dbReference type="ARBA" id="ARBA00022840"/>
    </source>
</evidence>
<dbReference type="GO" id="GO:0005524">
    <property type="term" value="F:ATP binding"/>
    <property type="evidence" value="ECO:0007669"/>
    <property type="project" value="UniProtKB-UniRule"/>
</dbReference>
<comment type="similarity">
    <text evidence="10">Belongs to the PI3/PI4-kinase family.</text>
</comment>
<dbReference type="InterPro" id="IPR038665">
    <property type="entry name" value="Voltage-dep_anion_channel_sf"/>
</dbReference>
<evidence type="ECO:0000256" key="8">
    <source>
        <dbReference type="ARBA" id="ARBA00022989"/>
    </source>
</evidence>
<dbReference type="PANTHER" id="PTHR12865:SF1">
    <property type="entry name" value="PHOSPHATIDYLINOSITOL 4-KINASE TYPE 2"/>
    <property type="match status" value="1"/>
</dbReference>
<evidence type="ECO:0000256" key="1">
    <source>
        <dbReference type="ARBA" id="ARBA00004141"/>
    </source>
</evidence>
<dbReference type="GO" id="GO:0005802">
    <property type="term" value="C:trans-Golgi network"/>
    <property type="evidence" value="ECO:0007669"/>
    <property type="project" value="TreeGrafter"/>
</dbReference>
<feature type="domain" description="PI3K/PI4K catalytic" evidence="13">
    <location>
        <begin position="355"/>
        <end position="615"/>
    </location>
</feature>
<feature type="transmembrane region" description="Helical" evidence="12">
    <location>
        <begin position="95"/>
        <end position="122"/>
    </location>
</feature>
<proteinExistence type="inferred from homology"/>
<feature type="transmembrane region" description="Helical" evidence="12">
    <location>
        <begin position="27"/>
        <end position="52"/>
    </location>
</feature>
<dbReference type="GO" id="GO:0005886">
    <property type="term" value="C:plasma membrane"/>
    <property type="evidence" value="ECO:0007669"/>
    <property type="project" value="UniProtKB-SubCell"/>
</dbReference>
<feature type="compositionally biased region" description="Polar residues" evidence="11">
    <location>
        <begin position="573"/>
        <end position="594"/>
    </location>
</feature>
<evidence type="ECO:0000256" key="5">
    <source>
        <dbReference type="ARBA" id="ARBA00022741"/>
    </source>
</evidence>
<feature type="region of interest" description="Disordered" evidence="11">
    <location>
        <begin position="676"/>
        <end position="736"/>
    </location>
</feature>
<comment type="cofactor">
    <cofactor evidence="10">
        <name>Mg(2+)</name>
        <dbReference type="ChEBI" id="CHEBI:18420"/>
    </cofactor>
    <cofactor evidence="10">
        <name>Mn(2+)</name>
        <dbReference type="ChEBI" id="CHEBI:29035"/>
    </cofactor>
</comment>
<comment type="subcellular location">
    <subcellularLocation>
        <location evidence="10">Cell membrane</location>
        <topology evidence="10">Peripheral membrane protein</topology>
    </subcellularLocation>
    <subcellularLocation>
        <location evidence="10">Vacuole membrane</location>
        <topology evidence="10">Peripheral membrane protein</topology>
    </subcellularLocation>
    <subcellularLocation>
        <location evidence="1">Membrane</location>
        <topology evidence="1">Multi-pass membrane protein</topology>
    </subcellularLocation>
</comment>
<feature type="transmembrane region" description="Helical" evidence="12">
    <location>
        <begin position="134"/>
        <end position="155"/>
    </location>
</feature>
<protein>
    <recommendedName>
        <fullName evidence="10">Phosphatidylinositol 4-kinase</fullName>
        <ecNumber evidence="10">2.7.1.67</ecNumber>
    </recommendedName>
</protein>
<comment type="catalytic activity">
    <reaction evidence="10">
        <text>a 1,2-diacyl-sn-glycero-3-phospho-(1D-myo-inositol) + ATP = a 1,2-diacyl-sn-glycero-3-phospho-(1D-myo-inositol 4-phosphate) + ADP + H(+)</text>
        <dbReference type="Rhea" id="RHEA:19877"/>
        <dbReference type="ChEBI" id="CHEBI:15378"/>
        <dbReference type="ChEBI" id="CHEBI:30616"/>
        <dbReference type="ChEBI" id="CHEBI:57880"/>
        <dbReference type="ChEBI" id="CHEBI:58178"/>
        <dbReference type="ChEBI" id="CHEBI:456216"/>
        <dbReference type="EC" id="2.7.1.67"/>
    </reaction>
</comment>
<evidence type="ECO:0000256" key="3">
    <source>
        <dbReference type="ARBA" id="ARBA00022679"/>
    </source>
</evidence>
<feature type="region of interest" description="Disordered" evidence="11">
    <location>
        <begin position="782"/>
        <end position="830"/>
    </location>
</feature>
<feature type="region of interest" description="Disordered" evidence="11">
    <location>
        <begin position="564"/>
        <end position="594"/>
    </location>
</feature>
<dbReference type="Proteomes" id="UP001148786">
    <property type="component" value="Unassembled WGS sequence"/>
</dbReference>
<dbReference type="AlphaFoldDB" id="A0A9W8TEK6"/>
<comment type="caution">
    <text evidence="14">The sequence shown here is derived from an EMBL/GenBank/DDBJ whole genome shotgun (WGS) entry which is preliminary data.</text>
</comment>
<evidence type="ECO:0000259" key="13">
    <source>
        <dbReference type="Pfam" id="PF00454"/>
    </source>
</evidence>
<dbReference type="GO" id="GO:0004430">
    <property type="term" value="F:1-phosphatidylinositol 4-kinase activity"/>
    <property type="evidence" value="ECO:0007669"/>
    <property type="project" value="UniProtKB-UniRule"/>
</dbReference>
<keyword evidence="6 10" id="KW-0418">Kinase</keyword>
<dbReference type="InterPro" id="IPR018936">
    <property type="entry name" value="PI3/4_kinase_CS"/>
</dbReference>
<feature type="region of interest" description="Disordered" evidence="11">
    <location>
        <begin position="214"/>
        <end position="245"/>
    </location>
</feature>
<keyword evidence="7 10" id="KW-0067">ATP-binding</keyword>
<evidence type="ECO:0000256" key="12">
    <source>
        <dbReference type="SAM" id="Phobius"/>
    </source>
</evidence>
<reference evidence="14" key="1">
    <citation type="submission" date="2022-07" db="EMBL/GenBank/DDBJ databases">
        <title>Genome Sequence of Agrocybe chaxingu.</title>
        <authorList>
            <person name="Buettner E."/>
        </authorList>
    </citation>
    <scope>NUCLEOTIDE SEQUENCE</scope>
    <source>
        <strain evidence="14">MP-N11</strain>
    </source>
</reference>
<evidence type="ECO:0000256" key="2">
    <source>
        <dbReference type="ARBA" id="ARBA00022475"/>
    </source>
</evidence>
<evidence type="ECO:0000313" key="14">
    <source>
        <dbReference type="EMBL" id="KAJ3517217.1"/>
    </source>
</evidence>
<keyword evidence="5 10" id="KW-0547">Nucleotide-binding</keyword>
<dbReference type="Pfam" id="PF00454">
    <property type="entry name" value="PI3_PI4_kinase"/>
    <property type="match status" value="1"/>
</dbReference>
<keyword evidence="4 12" id="KW-0812">Transmembrane</keyword>
<evidence type="ECO:0000256" key="6">
    <source>
        <dbReference type="ARBA" id="ARBA00022777"/>
    </source>
</evidence>
<dbReference type="InterPro" id="IPR004695">
    <property type="entry name" value="SLAC1/Mae1/Ssu1/TehA"/>
</dbReference>
<dbReference type="GO" id="GO:0007030">
    <property type="term" value="P:Golgi organization"/>
    <property type="evidence" value="ECO:0007669"/>
    <property type="project" value="TreeGrafter"/>
</dbReference>
<dbReference type="GO" id="GO:0055085">
    <property type="term" value="P:transmembrane transport"/>
    <property type="evidence" value="ECO:0007669"/>
    <property type="project" value="InterPro"/>
</dbReference>
<keyword evidence="3 10" id="KW-0808">Transferase</keyword>
<dbReference type="Gene3D" id="1.50.10.150">
    <property type="entry name" value="Voltage-dependent anion channel"/>
    <property type="match status" value="1"/>
</dbReference>
<dbReference type="PROSITE" id="PS00916">
    <property type="entry name" value="PI3_4_KINASE_2"/>
    <property type="match status" value="1"/>
</dbReference>
<feature type="compositionally biased region" description="Polar residues" evidence="11">
    <location>
        <begin position="783"/>
        <end position="808"/>
    </location>
</feature>
<dbReference type="InterPro" id="IPR000403">
    <property type="entry name" value="PI3/4_kinase_cat_dom"/>
</dbReference>
<evidence type="ECO:0000313" key="15">
    <source>
        <dbReference type="Proteomes" id="UP001148786"/>
    </source>
</evidence>
<dbReference type="OrthoDB" id="3349449at2759"/>
<feature type="transmembrane region" description="Helical" evidence="12">
    <location>
        <begin position="183"/>
        <end position="205"/>
    </location>
</feature>
<dbReference type="GO" id="GO:0007032">
    <property type="term" value="P:endosome organization"/>
    <property type="evidence" value="ECO:0007669"/>
    <property type="project" value="TreeGrafter"/>
</dbReference>
<evidence type="ECO:0000256" key="4">
    <source>
        <dbReference type="ARBA" id="ARBA00022692"/>
    </source>
</evidence>
<dbReference type="GO" id="GO:0000329">
    <property type="term" value="C:fungal-type vacuole membrane"/>
    <property type="evidence" value="ECO:0007669"/>
    <property type="project" value="TreeGrafter"/>
</dbReference>
<evidence type="ECO:0000256" key="10">
    <source>
        <dbReference type="RuleBase" id="RU367084"/>
    </source>
</evidence>
<dbReference type="EMBL" id="JANKHO010000027">
    <property type="protein sequence ID" value="KAJ3517217.1"/>
    <property type="molecule type" value="Genomic_DNA"/>
</dbReference>
<dbReference type="GO" id="GO:0005768">
    <property type="term" value="C:endosome"/>
    <property type="evidence" value="ECO:0007669"/>
    <property type="project" value="UniProtKB-UniRule"/>
</dbReference>
<gene>
    <name evidence="14" type="ORF">NLJ89_g658</name>
</gene>
<feature type="transmembrane region" description="Helical" evidence="12">
    <location>
        <begin position="64"/>
        <end position="83"/>
    </location>
</feature>
<keyword evidence="2 10" id="KW-1003">Cell membrane</keyword>
<organism evidence="14 15">
    <name type="scientific">Agrocybe chaxingu</name>
    <dbReference type="NCBI Taxonomy" id="84603"/>
    <lineage>
        <taxon>Eukaryota</taxon>
        <taxon>Fungi</taxon>
        <taxon>Dikarya</taxon>
        <taxon>Basidiomycota</taxon>
        <taxon>Agaricomycotina</taxon>
        <taxon>Agaricomycetes</taxon>
        <taxon>Agaricomycetidae</taxon>
        <taxon>Agaricales</taxon>
        <taxon>Agaricineae</taxon>
        <taxon>Strophariaceae</taxon>
        <taxon>Agrocybe</taxon>
    </lineage>
</organism>
<dbReference type="InterPro" id="IPR039756">
    <property type="entry name" value="Lsb6/PI4K2"/>
</dbReference>
<dbReference type="EC" id="2.7.1.67" evidence="10"/>
<dbReference type="Pfam" id="PF03595">
    <property type="entry name" value="SLAC1"/>
    <property type="match status" value="1"/>
</dbReference>
<accession>A0A9W8TEK6</accession>
<sequence length="896" mass="99594">MGATTLINVAAQVIHDRYQFGGRGFVYFIWTVWWVDVIVSFICCWIGVHVMVTQQTHTLESMTAMWLLPVVTLIVAASSGGVLGQTLNQYSTPYALWTVTVSVYMVTIGLTLALMILTIYLMRLIIHGLPPGTSILSVFLPLGPTGQSGFAIILIGDNLKALLPRSPRTTTSYFLTHEATGPIIDIVTTSVAFLLWSLATMWILANRSEYQPLSSHDDETDVGDDSRPSTSQHAGSHQRRRTLRPGSIDLTKLDNAFKRWTESIAQKVKRKKKTTDRSRKQIWRSVFEPAVTGLPSSGFVKTLDHKAPMTQTDFDAVVSSVKGAIHEGIHPKMITKGSSGSYFARAKVEGRVQTVAYISEAAASLLDDRLDLHIVPPTQLVSLSSPAFFYDWLDRNAAKKGKPLPEKIGSMQYFLHGFQDASDFLRKYPWPGRAISDTFDDSTHRHGNFSKRFLGAMKIICGRTGDADDLYDEADYEDERVLYDATEAAEVQRPFYWGQQLQQSFREELEKLVILDYLMLNTDRGADNYMIKYCEGDHDKALVDVAPSRSVRLEMPVMSELRRSEMHSVPRMGSSSTYQPTLSPVPSGSNTPNSDYKRKPHIHIAAIDNSLSFPHEHPQGWRSYTYGWLYLPRQLAVIKGQAWNIVQSLRHADEGPLELTRRTKALVWDDEIEVPEDTMHDNPNGPPSPQLSINSVPPPRRSRSQSIGGGEFPPPMRRTSTDASGAPRPVPFAEKFQRVHPGTTGVTVLEHLERLDAVEASLQRLGSDVVDEEEEDVVEVVRSKSNSGAKVQTGSSHSAPTTAVLSSPFTPPGSPPLATVPELPSRRSSIDEEDLVALSKSTSHVESSPYDRRQPTLSTAGMEWIQNAESPAKRTVIVEVCSFPPHSVNAWLKFSN</sequence>
<dbReference type="PANTHER" id="PTHR12865">
    <property type="entry name" value="PHOSPHATIDYLINOSITOL 4-KINASE TYPE-II"/>
    <property type="match status" value="1"/>
</dbReference>
<keyword evidence="8 12" id="KW-1133">Transmembrane helix</keyword>
<keyword evidence="9 12" id="KW-0472">Membrane</keyword>
<dbReference type="GO" id="GO:0046854">
    <property type="term" value="P:phosphatidylinositol phosphate biosynthetic process"/>
    <property type="evidence" value="ECO:0007669"/>
    <property type="project" value="UniProtKB-UniRule"/>
</dbReference>
<keyword evidence="15" id="KW-1185">Reference proteome</keyword>